<dbReference type="InterPro" id="IPR011989">
    <property type="entry name" value="ARM-like"/>
</dbReference>
<dbReference type="Gene3D" id="1.20.930.20">
    <property type="entry name" value="Adaptor protein Cbl, N-terminal domain"/>
    <property type="match status" value="1"/>
</dbReference>
<dbReference type="PANTHER" id="PTHR45958">
    <property type="entry name" value="RING-TYPE E3 UBIQUITIN TRANSFERASE"/>
    <property type="match status" value="1"/>
</dbReference>
<sequence length="1024" mass="114116">MTELIPIGTILALLTNQIMKTAQAAKDVVFEKESFKILAKHLLDIEPVLKELESHHLNDSPATRQALESLENDVKKANNLVDKYKNRGRFYLLIKCRQIVNEIQDVTREIGNALAALSLANIEVLSGISDQVNKIQNEMQRAQLETAQSRVQIVDKLNQGLSDQVFDKEFANDILSEIARAVGVPVEPLEISKEIASFKKEKEEAEDRKERAEVLFLDQVIELLSRADAASDYEEVRRQYFQRLDAVEKYDPREEWIQPFRSFFCCITGNVMVDPVSLCTGTTCERAALENDWFGRGEETDPETGEILRDFSYRPNIRVRQSIQEWRELNYCIKIRSCKTKLISHVDSLVEEALDRMEELVREDSVNKDWVSIGGLTDLAVAMIGGGVVSEDVENKLLVTLKEIIDGHERNKVIFVENHGIEKIVPCLQLDSSVSMAAIELLYEVLRDRSGWNEGFCRTFSQQSDSIAFLVYLVKNPVHETATKKLAEEILMKLCEVDENVIQAAKVNYFRPLIDKVIQGSVPVRISMVRELLTMELDEEKIELLGEEGLIPPLLEMASANIESKEVSLQALVKLSTFHHNKRIFASLGGPTLILKLMFSSHMLAVVVPKCTEILANLSSSGDGIKYMVDRNGAHLELEPVITGLLSFQHNLNSLDVVRKPALRALLGICRAENGLVKSAVLSASGVSVILALLDDSNQEIRELAINLLFLFSQHEPEGVVEYLLKPRRLEALVGFLENSDKGDVQMAAAGLLANLPKSETLLTEKLIELGGLKAIVDIVRSGTIEAKENALSALFRFTDPTNLESQRITVEQGVHPLLTNLLRVDSVTASARAAALLGDLSMRSHELSVVHPKKPRCLCVWFRFTRKRLSVCAAHGGECSVGATFCLLEAEGALDGLVGLLEKKVDATAYEAIQTLSTLVREDSPQRGAHVLHENGAVGPTIEVLRWGSESLKGEALSLLEKVFTRDMVELYGSTARLPLMQLTGRSFFEDGHLQRKAAKVLLLIERYLRSSSTYSVTGLNSF</sequence>
<dbReference type="CDD" id="cd21037">
    <property type="entry name" value="MLKL_NTD"/>
    <property type="match status" value="1"/>
</dbReference>
<dbReference type="STRING" id="4155.A0A022Q8X8"/>
<comment type="pathway">
    <text evidence="2">Protein modification; protein ubiquitination.</text>
</comment>
<dbReference type="InterPro" id="IPR052608">
    <property type="entry name" value="U-box_domain_protein"/>
</dbReference>
<proteinExistence type="predicted"/>
<dbReference type="UniPathway" id="UPA00143"/>
<name>A0A022Q8X8_ERYGU</name>
<dbReference type="InterPro" id="IPR013083">
    <property type="entry name" value="Znf_RING/FYVE/PHD"/>
</dbReference>
<dbReference type="PANTHER" id="PTHR45958:SF15">
    <property type="entry name" value="RING-TYPE E3 UBIQUITIN TRANSFERASE"/>
    <property type="match status" value="1"/>
</dbReference>
<dbReference type="GO" id="GO:0007166">
    <property type="term" value="P:cell surface receptor signaling pathway"/>
    <property type="evidence" value="ECO:0007669"/>
    <property type="project" value="InterPro"/>
</dbReference>
<keyword evidence="7" id="KW-0175">Coiled coil</keyword>
<dbReference type="InterPro" id="IPR045766">
    <property type="entry name" value="MCAfunc"/>
</dbReference>
<dbReference type="EC" id="2.3.2.27" evidence="3"/>
<dbReference type="Gene3D" id="3.30.40.10">
    <property type="entry name" value="Zinc/RING finger domain, C3HC4 (zinc finger)"/>
    <property type="match status" value="1"/>
</dbReference>
<evidence type="ECO:0000256" key="4">
    <source>
        <dbReference type="ARBA" id="ARBA00022679"/>
    </source>
</evidence>
<evidence type="ECO:0000256" key="1">
    <source>
        <dbReference type="ARBA" id="ARBA00000900"/>
    </source>
</evidence>
<evidence type="ECO:0000259" key="8">
    <source>
        <dbReference type="SMART" id="SM00504"/>
    </source>
</evidence>
<dbReference type="Gene3D" id="1.25.10.10">
    <property type="entry name" value="Leucine-rich Repeat Variant"/>
    <property type="match status" value="3"/>
</dbReference>
<feature type="repeat" description="ARM" evidence="6">
    <location>
        <begin position="728"/>
        <end position="756"/>
    </location>
</feature>
<reference evidence="9 10" key="1">
    <citation type="journal article" date="2013" name="Proc. Natl. Acad. Sci. U.S.A.">
        <title>Fine-scale variation in meiotic recombination in Mimulus inferred from population shotgun sequencing.</title>
        <authorList>
            <person name="Hellsten U."/>
            <person name="Wright K.M."/>
            <person name="Jenkins J."/>
            <person name="Shu S."/>
            <person name="Yuan Y."/>
            <person name="Wessler S.R."/>
            <person name="Schmutz J."/>
            <person name="Willis J.H."/>
            <person name="Rokhsar D.S."/>
        </authorList>
    </citation>
    <scope>NUCLEOTIDE SEQUENCE [LARGE SCALE GENOMIC DNA]</scope>
    <source>
        <strain evidence="10">cv. DUN x IM62</strain>
    </source>
</reference>
<feature type="coiled-coil region" evidence="7">
    <location>
        <begin position="125"/>
        <end position="152"/>
    </location>
</feature>
<dbReference type="KEGG" id="egt:105973446"/>
<evidence type="ECO:0000256" key="7">
    <source>
        <dbReference type="SAM" id="Coils"/>
    </source>
</evidence>
<dbReference type="AlphaFoldDB" id="A0A022Q8X8"/>
<dbReference type="OMA" id="FICCITG"/>
<evidence type="ECO:0000313" key="9">
    <source>
        <dbReference type="EMBL" id="EYU23708.1"/>
    </source>
</evidence>
<evidence type="ECO:0000256" key="3">
    <source>
        <dbReference type="ARBA" id="ARBA00012483"/>
    </source>
</evidence>
<evidence type="ECO:0000313" key="10">
    <source>
        <dbReference type="Proteomes" id="UP000030748"/>
    </source>
</evidence>
<dbReference type="EMBL" id="KI632161">
    <property type="protein sequence ID" value="EYU23708.1"/>
    <property type="molecule type" value="Genomic_DNA"/>
</dbReference>
<dbReference type="SMART" id="SM00504">
    <property type="entry name" value="Ubox"/>
    <property type="match status" value="1"/>
</dbReference>
<dbReference type="SUPFAM" id="SSF57850">
    <property type="entry name" value="RING/U-box"/>
    <property type="match status" value="1"/>
</dbReference>
<comment type="catalytic activity">
    <reaction evidence="1">
        <text>S-ubiquitinyl-[E2 ubiquitin-conjugating enzyme]-L-cysteine + [acceptor protein]-L-lysine = [E2 ubiquitin-conjugating enzyme]-L-cysteine + N(6)-ubiquitinyl-[acceptor protein]-L-lysine.</text>
        <dbReference type="EC" id="2.3.2.27"/>
    </reaction>
</comment>
<dbReference type="InterPro" id="IPR003613">
    <property type="entry name" value="Ubox_domain"/>
</dbReference>
<organism evidence="9 10">
    <name type="scientific">Erythranthe guttata</name>
    <name type="common">Yellow monkey flower</name>
    <name type="synonym">Mimulus guttatus</name>
    <dbReference type="NCBI Taxonomy" id="4155"/>
    <lineage>
        <taxon>Eukaryota</taxon>
        <taxon>Viridiplantae</taxon>
        <taxon>Streptophyta</taxon>
        <taxon>Embryophyta</taxon>
        <taxon>Tracheophyta</taxon>
        <taxon>Spermatophyta</taxon>
        <taxon>Magnoliopsida</taxon>
        <taxon>eudicotyledons</taxon>
        <taxon>Gunneridae</taxon>
        <taxon>Pentapetalae</taxon>
        <taxon>asterids</taxon>
        <taxon>lamiids</taxon>
        <taxon>Lamiales</taxon>
        <taxon>Phrymaceae</taxon>
        <taxon>Erythranthe</taxon>
    </lineage>
</organism>
<dbReference type="InterPro" id="IPR036537">
    <property type="entry name" value="Adaptor_Cbl_N_dom_sf"/>
</dbReference>
<dbReference type="GO" id="GO:0016567">
    <property type="term" value="P:protein ubiquitination"/>
    <property type="evidence" value="ECO:0007669"/>
    <property type="project" value="UniProtKB-UniPathway"/>
</dbReference>
<dbReference type="Proteomes" id="UP000030748">
    <property type="component" value="Unassembled WGS sequence"/>
</dbReference>
<keyword evidence="4" id="KW-0808">Transferase</keyword>
<dbReference type="PROSITE" id="PS50176">
    <property type="entry name" value="ARM_REPEAT"/>
    <property type="match status" value="1"/>
</dbReference>
<dbReference type="Pfam" id="PF04564">
    <property type="entry name" value="U-box"/>
    <property type="match status" value="1"/>
</dbReference>
<dbReference type="SUPFAM" id="SSF48371">
    <property type="entry name" value="ARM repeat"/>
    <property type="match status" value="2"/>
</dbReference>
<keyword evidence="5" id="KW-0677">Repeat</keyword>
<dbReference type="InterPro" id="IPR000225">
    <property type="entry name" value="Armadillo"/>
</dbReference>
<dbReference type="SMART" id="SM00185">
    <property type="entry name" value="ARM"/>
    <property type="match status" value="6"/>
</dbReference>
<feature type="domain" description="U-box" evidence="8">
    <location>
        <begin position="262"/>
        <end position="326"/>
    </location>
</feature>
<dbReference type="InterPro" id="IPR016024">
    <property type="entry name" value="ARM-type_fold"/>
</dbReference>
<dbReference type="eggNOG" id="KOG0167">
    <property type="taxonomic scope" value="Eukaryota"/>
</dbReference>
<dbReference type="GO" id="GO:0061630">
    <property type="term" value="F:ubiquitin protein ligase activity"/>
    <property type="evidence" value="ECO:0007669"/>
    <property type="project" value="UniProtKB-EC"/>
</dbReference>
<dbReference type="Pfam" id="PF19584">
    <property type="entry name" value="MCAfunc"/>
    <property type="match status" value="1"/>
</dbReference>
<gene>
    <name evidence="9" type="ORF">MIMGU_mgv1a026838mg</name>
</gene>
<evidence type="ECO:0000256" key="5">
    <source>
        <dbReference type="ARBA" id="ARBA00022737"/>
    </source>
</evidence>
<evidence type="ECO:0000256" key="2">
    <source>
        <dbReference type="ARBA" id="ARBA00004906"/>
    </source>
</evidence>
<dbReference type="PhylomeDB" id="A0A022Q8X8"/>
<keyword evidence="10" id="KW-1185">Reference proteome</keyword>
<accession>A0A022Q8X8</accession>
<dbReference type="InterPro" id="IPR059179">
    <property type="entry name" value="MLKL-like_MCAfunc"/>
</dbReference>
<dbReference type="OrthoDB" id="1897399at2759"/>
<evidence type="ECO:0000256" key="6">
    <source>
        <dbReference type="PROSITE-ProRule" id="PRU00259"/>
    </source>
</evidence>
<protein>
    <recommendedName>
        <fullName evidence="3">RING-type E3 ubiquitin transferase</fullName>
        <ecNumber evidence="3">2.3.2.27</ecNumber>
    </recommendedName>
</protein>